<dbReference type="STRING" id="1123382.SAMN02745221_01526"/>
<evidence type="ECO:0000313" key="1">
    <source>
        <dbReference type="EMBL" id="SHH03639.1"/>
    </source>
</evidence>
<dbReference type="Gene3D" id="3.40.50.300">
    <property type="entry name" value="P-loop containing nucleotide triphosphate hydrolases"/>
    <property type="match status" value="1"/>
</dbReference>
<dbReference type="OrthoDB" id="9772976at2"/>
<dbReference type="AlphaFoldDB" id="A0A1M5PQ26"/>
<dbReference type="Proteomes" id="UP000242329">
    <property type="component" value="Unassembled WGS sequence"/>
</dbReference>
<protein>
    <recommendedName>
        <fullName evidence="3">ATP-binding protein</fullName>
    </recommendedName>
</protein>
<dbReference type="InterPro" id="IPR027417">
    <property type="entry name" value="P-loop_NTPase"/>
</dbReference>
<dbReference type="SUPFAM" id="SSF52540">
    <property type="entry name" value="P-loop containing nucleoside triphosphate hydrolases"/>
    <property type="match status" value="1"/>
</dbReference>
<name>A0A1M5PQ26_9FIRM</name>
<dbReference type="RefSeq" id="WP_073092351.1">
    <property type="nucleotide sequence ID" value="NZ_FQWY01000025.1"/>
</dbReference>
<sequence length="320" mass="36809">MPKLGETDRRERFKAMQVVEALRSGVPSRYSTRLLPDLREELTDKIKEDLEVFAAGRIPEGRIIWGEYGQGKTHVLTAIEHTALDMGFAVSMISLSREVSGQRLDTFYARAAQRIRTPDSSVYGIYNRLASTRLSSLAGTPMYEKKRYVHELPVIVLEEFMASDPEEQELLYSDLMGVRIAMPELKNIYRRNHGQPFPRLEQNFKPRDHMTAYLGLMADLIKFCGYKGWVILIDELELMGRLGRQSRLAAYRNLYWLLNIGGEHEYPIYVVAAAASRLQSELWYAERNNDRDNIPEIAGARLQDWEKIGRGRWNTFSGGQ</sequence>
<organism evidence="1 2">
    <name type="scientific">Thermosyntropha lipolytica DSM 11003</name>
    <dbReference type="NCBI Taxonomy" id="1123382"/>
    <lineage>
        <taxon>Bacteria</taxon>
        <taxon>Bacillati</taxon>
        <taxon>Bacillota</taxon>
        <taxon>Clostridia</taxon>
        <taxon>Eubacteriales</taxon>
        <taxon>Syntrophomonadaceae</taxon>
        <taxon>Thermosyntropha</taxon>
    </lineage>
</organism>
<evidence type="ECO:0008006" key="3">
    <source>
        <dbReference type="Google" id="ProtNLM"/>
    </source>
</evidence>
<gene>
    <name evidence="1" type="ORF">SAMN02745221_01526</name>
</gene>
<keyword evidence="2" id="KW-1185">Reference proteome</keyword>
<reference evidence="2" key="1">
    <citation type="submission" date="2016-11" db="EMBL/GenBank/DDBJ databases">
        <authorList>
            <person name="Varghese N."/>
            <person name="Submissions S."/>
        </authorList>
    </citation>
    <scope>NUCLEOTIDE SEQUENCE [LARGE SCALE GENOMIC DNA]</scope>
    <source>
        <strain evidence="2">DSM 11003</strain>
    </source>
</reference>
<proteinExistence type="predicted"/>
<accession>A0A1M5PQ26</accession>
<dbReference type="EMBL" id="FQWY01000025">
    <property type="protein sequence ID" value="SHH03639.1"/>
    <property type="molecule type" value="Genomic_DNA"/>
</dbReference>
<evidence type="ECO:0000313" key="2">
    <source>
        <dbReference type="Proteomes" id="UP000242329"/>
    </source>
</evidence>
<dbReference type="Pfam" id="PF10923">
    <property type="entry name" value="BrxC_BrxD"/>
    <property type="match status" value="2"/>
</dbReference>
<dbReference type="InterPro" id="IPR021228">
    <property type="entry name" value="BrxD"/>
</dbReference>